<dbReference type="Pfam" id="PF13378">
    <property type="entry name" value="MR_MLE_C"/>
    <property type="match status" value="1"/>
</dbReference>
<evidence type="ECO:0000256" key="6">
    <source>
        <dbReference type="PIRSR" id="PIRSR634603-3"/>
    </source>
</evidence>
<dbReference type="Proteomes" id="UP000031977">
    <property type="component" value="Unassembled WGS sequence"/>
</dbReference>
<sequence>MMKVNLYTKSWPIRGSFTISRGSKTHAETIIVEIEHHGVKGRGECVPYGRYGESINSVLEQIQGVVTAIEVGISREALQSLLPSGAARNAVDCALWDLDCKLSGESIWNKTGLDPQTLTTAYTLSLDTPESMEKAAIKHSHRPLLKLKLGGPEDLARVQAVRRGAPNSEIILDANEAWTVETYQRLIPELLTLNVSMIEQPFHADEHHVLDGLERPITICADESCHDQASLKHVIGRYDMINIKLDKTGGLTEALALKAKAEAAGLRVMVGCMVASSLSMAPAFVVAQGAEVVDLDGPLLLSEDIEHGFEFDNNSMLPFRSELWG</sequence>
<evidence type="ECO:0000256" key="2">
    <source>
        <dbReference type="ARBA" id="ARBA00022723"/>
    </source>
</evidence>
<dbReference type="Gene3D" id="3.30.390.10">
    <property type="entry name" value="Enolase-like, N-terminal domain"/>
    <property type="match status" value="1"/>
</dbReference>
<proteinExistence type="inferred from homology"/>
<dbReference type="SFLD" id="SFLDF00010">
    <property type="entry name" value="dipeptide_epimerase"/>
    <property type="match status" value="1"/>
</dbReference>
<feature type="binding site" evidence="6">
    <location>
        <position position="199"/>
    </location>
    <ligand>
        <name>Mg(2+)</name>
        <dbReference type="ChEBI" id="CHEBI:18420"/>
    </ligand>
</feature>
<dbReference type="SFLD" id="SFLDG00180">
    <property type="entry name" value="muconate_cycloisomerase"/>
    <property type="match status" value="1"/>
</dbReference>
<name>A0A0C3I9Y0_9VIBR</name>
<dbReference type="Gene3D" id="3.20.20.120">
    <property type="entry name" value="Enolase-like C-terminal domain"/>
    <property type="match status" value="1"/>
</dbReference>
<comment type="cofactor">
    <cofactor evidence="6 7">
        <name>Mg(2+)</name>
        <dbReference type="ChEBI" id="CHEBI:18420"/>
    </cofactor>
    <text evidence="6 7">Binds 1 Mg(2+) ion per subunit.</text>
</comment>
<evidence type="ECO:0000313" key="9">
    <source>
        <dbReference type="EMBL" id="KIN11805.1"/>
    </source>
</evidence>
<comment type="caution">
    <text evidence="9">The sequence shown here is derived from an EMBL/GenBank/DDBJ whole genome shotgun (WGS) entry which is preliminary data.</text>
</comment>
<dbReference type="NCBIfam" id="NF042940">
    <property type="entry name" value="racemase_DgcA"/>
    <property type="match status" value="1"/>
</dbReference>
<reference evidence="9 10" key="1">
    <citation type="submission" date="2015-01" db="EMBL/GenBank/DDBJ databases">
        <title>Draft genome of Vibrio mytili type strain CAIM 528.</title>
        <authorList>
            <person name="Gonzalez-Castillo A."/>
            <person name="Gomez-Gil B."/>
            <person name="Enciso-Ibarra J."/>
        </authorList>
    </citation>
    <scope>NUCLEOTIDE SEQUENCE [LARGE SCALE GENOMIC DNA]</scope>
    <source>
        <strain evidence="9 10">CAIM 528</strain>
    </source>
</reference>
<feature type="domain" description="Mandelate racemase/muconate lactonizing enzyme C-terminal" evidence="8">
    <location>
        <begin position="129"/>
        <end position="220"/>
    </location>
</feature>
<dbReference type="InterPro" id="IPR034593">
    <property type="entry name" value="DgoD-like"/>
</dbReference>
<dbReference type="EMBL" id="JXOK01000010">
    <property type="protein sequence ID" value="KIN11805.1"/>
    <property type="molecule type" value="Genomic_DNA"/>
</dbReference>
<dbReference type="CDD" id="cd03319">
    <property type="entry name" value="L-Ala-DL-Glu_epimerase"/>
    <property type="match status" value="1"/>
</dbReference>
<gene>
    <name evidence="9" type="ORF">SU60_04555</name>
</gene>
<dbReference type="Pfam" id="PF02746">
    <property type="entry name" value="MR_MLE_N"/>
    <property type="match status" value="1"/>
</dbReference>
<dbReference type="OrthoDB" id="9782675at2"/>
<organism evidence="9 10">
    <name type="scientific">Vibrio mytili</name>
    <dbReference type="NCBI Taxonomy" id="50718"/>
    <lineage>
        <taxon>Bacteria</taxon>
        <taxon>Pseudomonadati</taxon>
        <taxon>Pseudomonadota</taxon>
        <taxon>Gammaproteobacteria</taxon>
        <taxon>Vibrionales</taxon>
        <taxon>Vibrionaceae</taxon>
        <taxon>Vibrio</taxon>
    </lineage>
</organism>
<evidence type="ECO:0000256" key="7">
    <source>
        <dbReference type="RuleBase" id="RU366006"/>
    </source>
</evidence>
<evidence type="ECO:0000313" key="10">
    <source>
        <dbReference type="Proteomes" id="UP000031977"/>
    </source>
</evidence>
<feature type="binding site" evidence="6">
    <location>
        <position position="173"/>
    </location>
    <ligand>
        <name>Mg(2+)</name>
        <dbReference type="ChEBI" id="CHEBI:18420"/>
    </ligand>
</feature>
<dbReference type="InterPro" id="IPR036849">
    <property type="entry name" value="Enolase-like_C_sf"/>
</dbReference>
<dbReference type="SUPFAM" id="SSF54826">
    <property type="entry name" value="Enolase N-terminal domain-like"/>
    <property type="match status" value="1"/>
</dbReference>
<dbReference type="InterPro" id="IPR029017">
    <property type="entry name" value="Enolase-like_N"/>
</dbReference>
<dbReference type="STRING" id="50718.SU60_04555"/>
<dbReference type="InterPro" id="IPR029065">
    <property type="entry name" value="Enolase_C-like"/>
</dbReference>
<dbReference type="SFLD" id="SFLDS00001">
    <property type="entry name" value="Enolase"/>
    <property type="match status" value="1"/>
</dbReference>
<dbReference type="SMART" id="SM00922">
    <property type="entry name" value="MR_MLE"/>
    <property type="match status" value="1"/>
</dbReference>
<dbReference type="InterPro" id="IPR013341">
    <property type="entry name" value="Mandelate_racemase_N_dom"/>
</dbReference>
<evidence type="ECO:0000259" key="8">
    <source>
        <dbReference type="SMART" id="SM00922"/>
    </source>
</evidence>
<dbReference type="PANTHER" id="PTHR48080:SF3">
    <property type="entry name" value="ENOLASE SUPERFAMILY MEMBER DDB_G0284701"/>
    <property type="match status" value="1"/>
</dbReference>
<dbReference type="InterPro" id="IPR013342">
    <property type="entry name" value="Mandelate_racemase_C"/>
</dbReference>
<keyword evidence="10" id="KW-1185">Reference proteome</keyword>
<evidence type="ECO:0000256" key="4">
    <source>
        <dbReference type="ARBA" id="ARBA00023235"/>
    </source>
</evidence>
<dbReference type="GO" id="GO:0046872">
    <property type="term" value="F:metal ion binding"/>
    <property type="evidence" value="ECO:0007669"/>
    <property type="project" value="UniProtKB-KW"/>
</dbReference>
<dbReference type="PANTHER" id="PTHR48080">
    <property type="entry name" value="D-GALACTONATE DEHYDRATASE-RELATED"/>
    <property type="match status" value="1"/>
</dbReference>
<dbReference type="GO" id="GO:0016855">
    <property type="term" value="F:racemase and epimerase activity, acting on amino acids and derivatives"/>
    <property type="evidence" value="ECO:0007669"/>
    <property type="project" value="UniProtKB-UniRule"/>
</dbReference>
<evidence type="ECO:0000256" key="3">
    <source>
        <dbReference type="ARBA" id="ARBA00022842"/>
    </source>
</evidence>
<keyword evidence="2 6" id="KW-0479">Metal-binding</keyword>
<keyword evidence="4 7" id="KW-0413">Isomerase</keyword>
<evidence type="ECO:0000256" key="1">
    <source>
        <dbReference type="ARBA" id="ARBA00008031"/>
    </source>
</evidence>
<evidence type="ECO:0000256" key="5">
    <source>
        <dbReference type="PIRSR" id="PIRSR634603-1"/>
    </source>
</evidence>
<accession>A0A0C3I9Y0</accession>
<dbReference type="InterPro" id="IPR034603">
    <property type="entry name" value="Dipeptide_epimerase"/>
</dbReference>
<keyword evidence="3 6" id="KW-0460">Magnesium</keyword>
<feature type="active site" description="Proton acceptor; specific for (S)-substrate epimerization" evidence="5">
    <location>
        <position position="244"/>
    </location>
</feature>
<dbReference type="EC" id="5.1.1.-" evidence="7"/>
<dbReference type="SUPFAM" id="SSF51604">
    <property type="entry name" value="Enolase C-terminal domain-like"/>
    <property type="match status" value="1"/>
</dbReference>
<comment type="similarity">
    <text evidence="1 7">Belongs to the mandelate racemase/muconate lactonizing enzyme family.</text>
</comment>
<dbReference type="AlphaFoldDB" id="A0A0C3I9Y0"/>
<protein>
    <recommendedName>
        <fullName evidence="7">Dipeptide epimerase</fullName>
        <ecNumber evidence="7">5.1.1.-</ecNumber>
    </recommendedName>
</protein>
<feature type="binding site" evidence="6">
    <location>
        <position position="222"/>
    </location>
    <ligand>
        <name>Mg(2+)</name>
        <dbReference type="ChEBI" id="CHEBI:18420"/>
    </ligand>
</feature>
<feature type="active site" description="Proton acceptor; specific for (R)-substrate epimerization" evidence="5">
    <location>
        <position position="148"/>
    </location>
</feature>